<feature type="transmembrane region" description="Helical" evidence="2">
    <location>
        <begin position="49"/>
        <end position="70"/>
    </location>
</feature>
<feature type="compositionally biased region" description="Low complexity" evidence="1">
    <location>
        <begin position="76"/>
        <end position="96"/>
    </location>
</feature>
<keyword evidence="2" id="KW-0812">Transmembrane</keyword>
<proteinExistence type="predicted"/>
<feature type="compositionally biased region" description="Basic and acidic residues" evidence="1">
    <location>
        <begin position="190"/>
        <end position="207"/>
    </location>
</feature>
<comment type="caution">
    <text evidence="3">The sequence shown here is derived from an EMBL/GenBank/DDBJ whole genome shotgun (WGS) entry which is preliminary data.</text>
</comment>
<protein>
    <submittedName>
        <fullName evidence="3">Uncharacterized protein</fullName>
    </submittedName>
</protein>
<reference evidence="3 4" key="1">
    <citation type="submission" date="2020-01" db="EMBL/GenBank/DDBJ databases">
        <title>Insect and environment-associated Actinomycetes.</title>
        <authorList>
            <person name="Currrie C."/>
            <person name="Chevrette M."/>
            <person name="Carlson C."/>
            <person name="Stubbendieck R."/>
            <person name="Wendt-Pienkowski E."/>
        </authorList>
    </citation>
    <scope>NUCLEOTIDE SEQUENCE [LARGE SCALE GENOMIC DNA]</scope>
    <source>
        <strain evidence="3 4">SID10258</strain>
    </source>
</reference>
<dbReference type="AlphaFoldDB" id="A0A6L9QQ26"/>
<keyword evidence="2" id="KW-0472">Membrane</keyword>
<feature type="region of interest" description="Disordered" evidence="1">
    <location>
        <begin position="110"/>
        <end position="221"/>
    </location>
</feature>
<evidence type="ECO:0000256" key="1">
    <source>
        <dbReference type="SAM" id="MobiDB-lite"/>
    </source>
</evidence>
<evidence type="ECO:0000313" key="3">
    <source>
        <dbReference type="EMBL" id="NEA27537.1"/>
    </source>
</evidence>
<gene>
    <name evidence="3" type="ORF">G3I70_34325</name>
</gene>
<organism evidence="3 4">
    <name type="scientific">Actinomadura bangladeshensis</name>
    <dbReference type="NCBI Taxonomy" id="453573"/>
    <lineage>
        <taxon>Bacteria</taxon>
        <taxon>Bacillati</taxon>
        <taxon>Actinomycetota</taxon>
        <taxon>Actinomycetes</taxon>
        <taxon>Streptosporangiales</taxon>
        <taxon>Thermomonosporaceae</taxon>
        <taxon>Actinomadura</taxon>
    </lineage>
</organism>
<name>A0A6L9QQ26_9ACTN</name>
<evidence type="ECO:0000313" key="4">
    <source>
        <dbReference type="Proteomes" id="UP000475532"/>
    </source>
</evidence>
<feature type="transmembrane region" description="Helical" evidence="2">
    <location>
        <begin position="21"/>
        <end position="43"/>
    </location>
</feature>
<evidence type="ECO:0000256" key="2">
    <source>
        <dbReference type="SAM" id="Phobius"/>
    </source>
</evidence>
<sequence length="221" mass="22594">MADDLTPERVWQEDGGMRWRVVVWAGVGVAAVAAVGLGMFWKIKGLEEAGWLAGVLSGFAALVSLAIFLYDRLPSRSGPQPSESEPEPAGGPAWAGTVNTFEDATNVGPVVMGRDIRGPVTSGSPPPPAPTREAGRLPAAESTPGAGGEGSVSNTFSGGFNQGPVVMGRDISGPVTSMPSAFPAQAGDRQQQEHIRPGSAEGEHGAERPGSAEAPSGGRGR</sequence>
<dbReference type="EMBL" id="JAAGLI010000940">
    <property type="protein sequence ID" value="NEA27537.1"/>
    <property type="molecule type" value="Genomic_DNA"/>
</dbReference>
<feature type="region of interest" description="Disordered" evidence="1">
    <location>
        <begin position="76"/>
        <end position="97"/>
    </location>
</feature>
<accession>A0A6L9QQ26</accession>
<dbReference type="Proteomes" id="UP000475532">
    <property type="component" value="Unassembled WGS sequence"/>
</dbReference>
<dbReference type="RefSeq" id="WP_163062107.1">
    <property type="nucleotide sequence ID" value="NZ_JAAGLI010000940.1"/>
</dbReference>
<keyword evidence="2" id="KW-1133">Transmembrane helix</keyword>